<evidence type="ECO:0000256" key="6">
    <source>
        <dbReference type="SAM" id="Phobius"/>
    </source>
</evidence>
<accession>A0A3P7NVT0</accession>
<feature type="transmembrane region" description="Helical" evidence="6">
    <location>
        <begin position="56"/>
        <end position="73"/>
    </location>
</feature>
<organism evidence="8 9">
    <name type="scientific">Dibothriocephalus latus</name>
    <name type="common">Fish tapeworm</name>
    <name type="synonym">Diphyllobothrium latum</name>
    <dbReference type="NCBI Taxonomy" id="60516"/>
    <lineage>
        <taxon>Eukaryota</taxon>
        <taxon>Metazoa</taxon>
        <taxon>Spiralia</taxon>
        <taxon>Lophotrochozoa</taxon>
        <taxon>Platyhelminthes</taxon>
        <taxon>Cestoda</taxon>
        <taxon>Eucestoda</taxon>
        <taxon>Diphyllobothriidea</taxon>
        <taxon>Diphyllobothriidae</taxon>
        <taxon>Dibothriocephalus</taxon>
    </lineage>
</organism>
<dbReference type="PRINTS" id="PR00171">
    <property type="entry name" value="SUGRTRNSPORT"/>
</dbReference>
<dbReference type="PROSITE" id="PS50850">
    <property type="entry name" value="MFS"/>
    <property type="match status" value="1"/>
</dbReference>
<dbReference type="OrthoDB" id="6339427at2759"/>
<evidence type="ECO:0000256" key="2">
    <source>
        <dbReference type="ARBA" id="ARBA00022448"/>
    </source>
</evidence>
<reference evidence="8 9" key="1">
    <citation type="submission" date="2018-11" db="EMBL/GenBank/DDBJ databases">
        <authorList>
            <consortium name="Pathogen Informatics"/>
        </authorList>
    </citation>
    <scope>NUCLEOTIDE SEQUENCE [LARGE SCALE GENOMIC DNA]</scope>
</reference>
<dbReference type="GO" id="GO:0016324">
    <property type="term" value="C:apical plasma membrane"/>
    <property type="evidence" value="ECO:0007669"/>
    <property type="project" value="TreeGrafter"/>
</dbReference>
<dbReference type="Pfam" id="PF00083">
    <property type="entry name" value="Sugar_tr"/>
    <property type="match status" value="1"/>
</dbReference>
<dbReference type="SUPFAM" id="SSF103473">
    <property type="entry name" value="MFS general substrate transporter"/>
    <property type="match status" value="1"/>
</dbReference>
<dbReference type="InterPro" id="IPR020846">
    <property type="entry name" value="MFS_dom"/>
</dbReference>
<evidence type="ECO:0000256" key="5">
    <source>
        <dbReference type="ARBA" id="ARBA00023136"/>
    </source>
</evidence>
<evidence type="ECO:0000256" key="3">
    <source>
        <dbReference type="ARBA" id="ARBA00022692"/>
    </source>
</evidence>
<protein>
    <recommendedName>
        <fullName evidence="7">Major facilitator superfamily (MFS) profile domain-containing protein</fullName>
    </recommendedName>
</protein>
<evidence type="ECO:0000259" key="7">
    <source>
        <dbReference type="PROSITE" id="PS50850"/>
    </source>
</evidence>
<keyword evidence="3 6" id="KW-0812">Transmembrane</keyword>
<proteinExistence type="predicted"/>
<dbReference type="PANTHER" id="PTHR48020:SF12">
    <property type="entry name" value="PROTON MYO-INOSITOL COTRANSPORTER"/>
    <property type="match status" value="1"/>
</dbReference>
<keyword evidence="4 6" id="KW-1133">Transmembrane helix</keyword>
<dbReference type="InterPro" id="IPR036259">
    <property type="entry name" value="MFS_trans_sf"/>
</dbReference>
<evidence type="ECO:0000313" key="9">
    <source>
        <dbReference type="Proteomes" id="UP000281553"/>
    </source>
</evidence>
<dbReference type="InterPro" id="IPR003663">
    <property type="entry name" value="Sugar/inositol_transpt"/>
</dbReference>
<dbReference type="AlphaFoldDB" id="A0A3P7NVT0"/>
<name>A0A3P7NVT0_DIBLA</name>
<evidence type="ECO:0000313" key="8">
    <source>
        <dbReference type="EMBL" id="VDN09646.1"/>
    </source>
</evidence>
<keyword evidence="5 6" id="KW-0472">Membrane</keyword>
<comment type="subcellular location">
    <subcellularLocation>
        <location evidence="1">Membrane</location>
        <topology evidence="1">Multi-pass membrane protein</topology>
    </subcellularLocation>
</comment>
<dbReference type="InterPro" id="IPR005828">
    <property type="entry name" value="MFS_sugar_transport-like"/>
</dbReference>
<dbReference type="GO" id="GO:0005366">
    <property type="term" value="F:myo-inositol:proton symporter activity"/>
    <property type="evidence" value="ECO:0007669"/>
    <property type="project" value="TreeGrafter"/>
</dbReference>
<dbReference type="PANTHER" id="PTHR48020">
    <property type="entry name" value="PROTON MYO-INOSITOL COTRANSPORTER"/>
    <property type="match status" value="1"/>
</dbReference>
<gene>
    <name evidence="8" type="ORF">DILT_LOCUS5477</name>
</gene>
<dbReference type="Proteomes" id="UP000281553">
    <property type="component" value="Unassembled WGS sequence"/>
</dbReference>
<dbReference type="Gene3D" id="1.20.1250.20">
    <property type="entry name" value="MFS general substrate transporter like domains"/>
    <property type="match status" value="1"/>
</dbReference>
<sequence length="139" mass="15084">MTSDRRVVNGSCLISTALFSHTSAYGRCNGSQFTSVGDASYSPDRALFTMDYCPSVHGWLAVLGLILYLAFFAPGMGPLPWTINAELYPPWARNTGVAMATSANWVANFFAADNSTSIMDRIACIPNLQNSLVFPSFLN</sequence>
<evidence type="ECO:0000256" key="1">
    <source>
        <dbReference type="ARBA" id="ARBA00004141"/>
    </source>
</evidence>
<dbReference type="InterPro" id="IPR050814">
    <property type="entry name" value="Myo-inositol_Transporter"/>
</dbReference>
<keyword evidence="2" id="KW-0813">Transport</keyword>
<dbReference type="EMBL" id="UYRU01047479">
    <property type="protein sequence ID" value="VDN09646.1"/>
    <property type="molecule type" value="Genomic_DNA"/>
</dbReference>
<keyword evidence="9" id="KW-1185">Reference proteome</keyword>
<evidence type="ECO:0000256" key="4">
    <source>
        <dbReference type="ARBA" id="ARBA00022989"/>
    </source>
</evidence>
<feature type="domain" description="Major facilitator superfamily (MFS) profile" evidence="7">
    <location>
        <begin position="1"/>
        <end position="139"/>
    </location>
</feature>